<reference evidence="10" key="1">
    <citation type="submission" date="2016-10" db="EMBL/GenBank/DDBJ databases">
        <authorList>
            <person name="Varghese N."/>
            <person name="Submissions S."/>
        </authorList>
    </citation>
    <scope>NUCLEOTIDE SEQUENCE [LARGE SCALE GENOMIC DNA]</scope>
    <source>
        <strain evidence="10">DSM 19886</strain>
    </source>
</reference>
<dbReference type="SUPFAM" id="SSF48452">
    <property type="entry name" value="TPR-like"/>
    <property type="match status" value="1"/>
</dbReference>
<evidence type="ECO:0000259" key="8">
    <source>
        <dbReference type="Pfam" id="PF14322"/>
    </source>
</evidence>
<dbReference type="STRING" id="192904.SAMN04488514_11167"/>
<organism evidence="9 10">
    <name type="scientific">Kriegella aquimaris</name>
    <dbReference type="NCBI Taxonomy" id="192904"/>
    <lineage>
        <taxon>Bacteria</taxon>
        <taxon>Pseudomonadati</taxon>
        <taxon>Bacteroidota</taxon>
        <taxon>Flavobacteriia</taxon>
        <taxon>Flavobacteriales</taxon>
        <taxon>Flavobacteriaceae</taxon>
        <taxon>Kriegella</taxon>
    </lineage>
</organism>
<evidence type="ECO:0000256" key="1">
    <source>
        <dbReference type="ARBA" id="ARBA00004442"/>
    </source>
</evidence>
<comment type="subcellular location">
    <subcellularLocation>
        <location evidence="1">Cell outer membrane</location>
    </subcellularLocation>
</comment>
<keyword evidence="5" id="KW-0998">Cell outer membrane</keyword>
<dbReference type="PROSITE" id="PS51257">
    <property type="entry name" value="PROKAR_LIPOPROTEIN"/>
    <property type="match status" value="1"/>
</dbReference>
<feature type="domain" description="RagB/SusD" evidence="7">
    <location>
        <begin position="272"/>
        <end position="599"/>
    </location>
</feature>
<feature type="chain" id="PRO_5011432916" evidence="6">
    <location>
        <begin position="22"/>
        <end position="599"/>
    </location>
</feature>
<dbReference type="RefSeq" id="WP_089892960.1">
    <property type="nucleotide sequence ID" value="NZ_FNGV01000011.1"/>
</dbReference>
<keyword evidence="4" id="KW-0472">Membrane</keyword>
<evidence type="ECO:0000256" key="2">
    <source>
        <dbReference type="ARBA" id="ARBA00006275"/>
    </source>
</evidence>
<dbReference type="GO" id="GO:0009279">
    <property type="term" value="C:cell outer membrane"/>
    <property type="evidence" value="ECO:0007669"/>
    <property type="project" value="UniProtKB-SubCell"/>
</dbReference>
<sequence length="599" mass="65446">MKTIKYIIALGMGLMLMTACEDTVLNLEDPGSPTDATFFQTEAQLEVALAGAYQSLNYVSSVPFPQILDHATDYAFNRGNVAGTVDATTGGLTSTGNLNNGFWSRFYTGVQRTNNLLTNMGKAEAVADSQRFNQIRGEALFLRAFFYSYLIELFGDVPFHTEVTTTLEDLGIAKTPKAEIVASLVSDLEEAADLLPAVQPSSGRGRASANAANALIARIALYNSDYAIAESAALKVMNADQAPSLFPDYEALFTDAGVGSSEVLLDMSYTNGTQTHGLSQRQGTRFGGWCQYVPAQQTVDSYETINGLPIDEDPAYDPANPFENRDPRLKASIVIPGEVWTGHVIQQHSDSIATWRVENGVNVERVFNVNAANPAGREIVDPVDGAQYVTGGSNRFTSFTGYFWKKFSDEPFLMGEGSPLESEQPIYLIRFAEVLLNYAEAKIEAGTIDASVLDAINQVRERAYNGSGISYPEVTTTDQAELRTIIRRERKVELADEGLRLFDIRRWGIAEKVMNTTLLGGPANGFSKIGGEMGFVPAIDQDGFIDYSGAPSQPRVELGNLDFRELEVRVFNANRDYLWPIPQAEIDATDGVVTQNSGY</sequence>
<name>A0A1G9UKD4_9FLAO</name>
<dbReference type="InterPro" id="IPR011990">
    <property type="entry name" value="TPR-like_helical_dom_sf"/>
</dbReference>
<protein>
    <submittedName>
        <fullName evidence="9">Starch-binding associating with outer membrane</fullName>
    </submittedName>
</protein>
<evidence type="ECO:0000256" key="3">
    <source>
        <dbReference type="ARBA" id="ARBA00022729"/>
    </source>
</evidence>
<evidence type="ECO:0000256" key="5">
    <source>
        <dbReference type="ARBA" id="ARBA00023237"/>
    </source>
</evidence>
<evidence type="ECO:0000313" key="9">
    <source>
        <dbReference type="EMBL" id="SDM60391.1"/>
    </source>
</evidence>
<dbReference type="AlphaFoldDB" id="A0A1G9UKD4"/>
<comment type="similarity">
    <text evidence="2">Belongs to the SusD family.</text>
</comment>
<dbReference type="CDD" id="cd08977">
    <property type="entry name" value="SusD"/>
    <property type="match status" value="1"/>
</dbReference>
<keyword evidence="3 6" id="KW-0732">Signal</keyword>
<evidence type="ECO:0000256" key="4">
    <source>
        <dbReference type="ARBA" id="ARBA00023136"/>
    </source>
</evidence>
<evidence type="ECO:0000256" key="6">
    <source>
        <dbReference type="SAM" id="SignalP"/>
    </source>
</evidence>
<dbReference type="Pfam" id="PF07980">
    <property type="entry name" value="SusD_RagB"/>
    <property type="match status" value="1"/>
</dbReference>
<dbReference type="InterPro" id="IPR033985">
    <property type="entry name" value="SusD-like_N"/>
</dbReference>
<dbReference type="OrthoDB" id="5694214at2"/>
<dbReference type="Proteomes" id="UP000199440">
    <property type="component" value="Unassembled WGS sequence"/>
</dbReference>
<keyword evidence="10" id="KW-1185">Reference proteome</keyword>
<feature type="signal peptide" evidence="6">
    <location>
        <begin position="1"/>
        <end position="21"/>
    </location>
</feature>
<dbReference type="InterPro" id="IPR012944">
    <property type="entry name" value="SusD_RagB_dom"/>
</dbReference>
<proteinExistence type="inferred from homology"/>
<dbReference type="Pfam" id="PF14322">
    <property type="entry name" value="SusD-like_3"/>
    <property type="match status" value="1"/>
</dbReference>
<feature type="domain" description="SusD-like N-terminal" evidence="8">
    <location>
        <begin position="37"/>
        <end position="221"/>
    </location>
</feature>
<accession>A0A1G9UKD4</accession>
<evidence type="ECO:0000313" key="10">
    <source>
        <dbReference type="Proteomes" id="UP000199440"/>
    </source>
</evidence>
<dbReference type="Gene3D" id="1.25.40.390">
    <property type="match status" value="1"/>
</dbReference>
<evidence type="ECO:0000259" key="7">
    <source>
        <dbReference type="Pfam" id="PF07980"/>
    </source>
</evidence>
<dbReference type="EMBL" id="FNGV01000011">
    <property type="protein sequence ID" value="SDM60391.1"/>
    <property type="molecule type" value="Genomic_DNA"/>
</dbReference>
<gene>
    <name evidence="9" type="ORF">SAMN04488514_11167</name>
</gene>